<proteinExistence type="predicted"/>
<keyword evidence="3" id="KW-1185">Reference proteome</keyword>
<protein>
    <submittedName>
        <fullName evidence="2">Uncharacterized protein</fullName>
    </submittedName>
</protein>
<dbReference type="AlphaFoldDB" id="A0ABD2NJ19"/>
<name>A0ABD2NJ19_9CUCU</name>
<feature type="region of interest" description="Disordered" evidence="1">
    <location>
        <begin position="62"/>
        <end position="83"/>
    </location>
</feature>
<accession>A0ABD2NJ19</accession>
<evidence type="ECO:0000313" key="3">
    <source>
        <dbReference type="Proteomes" id="UP001516400"/>
    </source>
</evidence>
<dbReference type="EMBL" id="JABFTP020000124">
    <property type="protein sequence ID" value="KAL3278763.1"/>
    <property type="molecule type" value="Genomic_DNA"/>
</dbReference>
<evidence type="ECO:0000313" key="2">
    <source>
        <dbReference type="EMBL" id="KAL3278763.1"/>
    </source>
</evidence>
<dbReference type="Proteomes" id="UP001516400">
    <property type="component" value="Unassembled WGS sequence"/>
</dbReference>
<evidence type="ECO:0000256" key="1">
    <source>
        <dbReference type="SAM" id="MobiDB-lite"/>
    </source>
</evidence>
<organism evidence="2 3">
    <name type="scientific">Cryptolaemus montrouzieri</name>
    <dbReference type="NCBI Taxonomy" id="559131"/>
    <lineage>
        <taxon>Eukaryota</taxon>
        <taxon>Metazoa</taxon>
        <taxon>Ecdysozoa</taxon>
        <taxon>Arthropoda</taxon>
        <taxon>Hexapoda</taxon>
        <taxon>Insecta</taxon>
        <taxon>Pterygota</taxon>
        <taxon>Neoptera</taxon>
        <taxon>Endopterygota</taxon>
        <taxon>Coleoptera</taxon>
        <taxon>Polyphaga</taxon>
        <taxon>Cucujiformia</taxon>
        <taxon>Coccinelloidea</taxon>
        <taxon>Coccinellidae</taxon>
        <taxon>Scymninae</taxon>
        <taxon>Scymnini</taxon>
        <taxon>Cryptolaemus</taxon>
    </lineage>
</organism>
<comment type="caution">
    <text evidence="2">The sequence shown here is derived from an EMBL/GenBank/DDBJ whole genome shotgun (WGS) entry which is preliminary data.</text>
</comment>
<sequence length="149" mass="17337">MATLQFRSSDKFHDKVVRGPNAILTVEEEDRLEEWMISCQVKGFPLRIEDVQESVKGFLDRNPRENPFANNMPGRGWHKRRDPDTPLVPIKGSNIYEKDITKWFSGVGVYLARKGYSEFSKAMRPACFSVQRIRKLLEEARTFMKLNTI</sequence>
<gene>
    <name evidence="2" type="ORF">HHI36_016289</name>
</gene>
<reference evidence="2 3" key="1">
    <citation type="journal article" date="2021" name="BMC Biol.">
        <title>Horizontally acquired antibacterial genes associated with adaptive radiation of ladybird beetles.</title>
        <authorList>
            <person name="Li H.S."/>
            <person name="Tang X.F."/>
            <person name="Huang Y.H."/>
            <person name="Xu Z.Y."/>
            <person name="Chen M.L."/>
            <person name="Du X.Y."/>
            <person name="Qiu B.Y."/>
            <person name="Chen P.T."/>
            <person name="Zhang W."/>
            <person name="Slipinski A."/>
            <person name="Escalona H.E."/>
            <person name="Waterhouse R.M."/>
            <person name="Zwick A."/>
            <person name="Pang H."/>
        </authorList>
    </citation>
    <scope>NUCLEOTIDE SEQUENCE [LARGE SCALE GENOMIC DNA]</scope>
    <source>
        <strain evidence="2">SYSU2018</strain>
    </source>
</reference>